<protein>
    <submittedName>
        <fullName evidence="2">Mitochondrial protein</fullName>
    </submittedName>
</protein>
<gene>
    <name evidence="2" type="ORF">CR513_37726</name>
</gene>
<keyword evidence="3" id="KW-1185">Reference proteome</keyword>
<dbReference type="AlphaFoldDB" id="A0A371FTA4"/>
<name>A0A371FTA4_MUCPR</name>
<feature type="non-terminal residue" evidence="2">
    <location>
        <position position="1"/>
    </location>
</feature>
<dbReference type="OrthoDB" id="8048545at2759"/>
<comment type="caution">
    <text evidence="2">The sequence shown here is derived from an EMBL/GenBank/DDBJ whole genome shotgun (WGS) entry which is preliminary data.</text>
</comment>
<evidence type="ECO:0000313" key="2">
    <source>
        <dbReference type="EMBL" id="RDX81575.1"/>
    </source>
</evidence>
<proteinExistence type="predicted"/>
<dbReference type="Pfam" id="PF07727">
    <property type="entry name" value="RVT_2"/>
    <property type="match status" value="1"/>
</dbReference>
<dbReference type="EMBL" id="QJKJ01007893">
    <property type="protein sequence ID" value="RDX81575.1"/>
    <property type="molecule type" value="Genomic_DNA"/>
</dbReference>
<feature type="non-terminal residue" evidence="2">
    <location>
        <position position="65"/>
    </location>
</feature>
<evidence type="ECO:0000259" key="1">
    <source>
        <dbReference type="Pfam" id="PF07727"/>
    </source>
</evidence>
<sequence length="65" mass="7311">MDKRPCKKSSIISLPKDKSIIGTKWIFKNKLDQNGKVVQNKAKLVTQGYSQNKGINFIETFALVA</sequence>
<reference evidence="2" key="1">
    <citation type="submission" date="2018-05" db="EMBL/GenBank/DDBJ databases">
        <title>Draft genome of Mucuna pruriens seed.</title>
        <authorList>
            <person name="Nnadi N.E."/>
            <person name="Vos R."/>
            <person name="Hasami M.H."/>
            <person name="Devisetty U.K."/>
            <person name="Aguiy J.C."/>
        </authorList>
    </citation>
    <scope>NUCLEOTIDE SEQUENCE [LARGE SCALE GENOMIC DNA]</scope>
    <source>
        <strain evidence="2">JCA_2017</strain>
    </source>
</reference>
<dbReference type="InterPro" id="IPR013103">
    <property type="entry name" value="RVT_2"/>
</dbReference>
<evidence type="ECO:0000313" key="3">
    <source>
        <dbReference type="Proteomes" id="UP000257109"/>
    </source>
</evidence>
<accession>A0A371FTA4</accession>
<feature type="domain" description="Reverse transcriptase Ty1/copia-type" evidence="1">
    <location>
        <begin position="10"/>
        <end position="64"/>
    </location>
</feature>
<dbReference type="Proteomes" id="UP000257109">
    <property type="component" value="Unassembled WGS sequence"/>
</dbReference>
<organism evidence="2 3">
    <name type="scientific">Mucuna pruriens</name>
    <name type="common">Velvet bean</name>
    <name type="synonym">Dolichos pruriens</name>
    <dbReference type="NCBI Taxonomy" id="157652"/>
    <lineage>
        <taxon>Eukaryota</taxon>
        <taxon>Viridiplantae</taxon>
        <taxon>Streptophyta</taxon>
        <taxon>Embryophyta</taxon>
        <taxon>Tracheophyta</taxon>
        <taxon>Spermatophyta</taxon>
        <taxon>Magnoliopsida</taxon>
        <taxon>eudicotyledons</taxon>
        <taxon>Gunneridae</taxon>
        <taxon>Pentapetalae</taxon>
        <taxon>rosids</taxon>
        <taxon>fabids</taxon>
        <taxon>Fabales</taxon>
        <taxon>Fabaceae</taxon>
        <taxon>Papilionoideae</taxon>
        <taxon>50 kb inversion clade</taxon>
        <taxon>NPAAA clade</taxon>
        <taxon>indigoferoid/millettioid clade</taxon>
        <taxon>Phaseoleae</taxon>
        <taxon>Mucuna</taxon>
    </lineage>
</organism>